<dbReference type="CDD" id="cd22970">
    <property type="entry name" value="DD_NDKH5-like"/>
    <property type="match status" value="1"/>
</dbReference>
<reference evidence="22" key="1">
    <citation type="submission" date="2012-01" db="EMBL/GenBank/DDBJ databases">
        <title>The Genome Sequence of Oreochromis niloticus (Nile Tilapia).</title>
        <authorList>
            <consortium name="Broad Institute Genome Assembly Team"/>
            <consortium name="Broad Institute Sequencing Platform"/>
            <person name="Di Palma F."/>
            <person name="Johnson J."/>
            <person name="Lander E.S."/>
            <person name="Lindblad-Toh K."/>
        </authorList>
    </citation>
    <scope>NUCLEOTIDE SEQUENCE [LARGE SCALE GENOMIC DNA]</scope>
</reference>
<evidence type="ECO:0000313" key="21">
    <source>
        <dbReference type="Ensembl" id="ENSONIP00000043360.1"/>
    </source>
</evidence>
<dbReference type="GO" id="GO:0005634">
    <property type="term" value="C:nucleus"/>
    <property type="evidence" value="ECO:0007669"/>
    <property type="project" value="UniProtKB-SubCell"/>
</dbReference>
<reference evidence="21" key="2">
    <citation type="submission" date="2025-08" db="UniProtKB">
        <authorList>
            <consortium name="Ensembl"/>
        </authorList>
    </citation>
    <scope>IDENTIFICATION</scope>
</reference>
<evidence type="ECO:0000256" key="16">
    <source>
        <dbReference type="ARBA" id="ARBA00072632"/>
    </source>
</evidence>
<keyword evidence="11" id="KW-0479">Metal-binding</keyword>
<dbReference type="SUPFAM" id="SSF54919">
    <property type="entry name" value="Nucleoside diphosphate kinase, NDK"/>
    <property type="match status" value="1"/>
</dbReference>
<evidence type="ECO:0000256" key="2">
    <source>
        <dbReference type="ARBA" id="ARBA00004123"/>
    </source>
</evidence>
<dbReference type="OMA" id="HNAISYW"/>
<evidence type="ECO:0000256" key="6">
    <source>
        <dbReference type="ARBA" id="ARBA00004510"/>
    </source>
</evidence>
<keyword evidence="12" id="KW-0378">Hydrolase</keyword>
<evidence type="ECO:0000256" key="19">
    <source>
        <dbReference type="RuleBase" id="RU004011"/>
    </source>
</evidence>
<evidence type="ECO:0000313" key="22">
    <source>
        <dbReference type="Proteomes" id="UP000005207"/>
    </source>
</evidence>
<dbReference type="InParanoid" id="A0A669C5D7"/>
<dbReference type="PANTHER" id="PTHR46161:SF1">
    <property type="entry name" value="NUCLEOSIDE DIPHOSPHATE KINASE HOMOLOG 5"/>
    <property type="match status" value="1"/>
</dbReference>
<dbReference type="Pfam" id="PF05186">
    <property type="entry name" value="Dpy-30"/>
    <property type="match status" value="1"/>
</dbReference>
<dbReference type="Ensembl" id="ENSONIT00000074454.1">
    <property type="protein sequence ID" value="ENSONIP00000043360.1"/>
    <property type="gene ID" value="ENSONIG00000037278.1"/>
</dbReference>
<dbReference type="GO" id="GO:0046872">
    <property type="term" value="F:metal ion binding"/>
    <property type="evidence" value="ECO:0007669"/>
    <property type="project" value="UniProtKB-KW"/>
</dbReference>
<evidence type="ECO:0000256" key="1">
    <source>
        <dbReference type="ARBA" id="ARBA00003465"/>
    </source>
</evidence>
<dbReference type="GO" id="GO:0016787">
    <property type="term" value="F:hydrolase activity"/>
    <property type="evidence" value="ECO:0007669"/>
    <property type="project" value="UniProtKB-KW"/>
</dbReference>
<evidence type="ECO:0000256" key="17">
    <source>
        <dbReference type="ARBA" id="ARBA00080200"/>
    </source>
</evidence>
<evidence type="ECO:0000256" key="11">
    <source>
        <dbReference type="ARBA" id="ARBA00022723"/>
    </source>
</evidence>
<dbReference type="PROSITE" id="PS51374">
    <property type="entry name" value="NDPK_LIKE"/>
    <property type="match status" value="1"/>
</dbReference>
<dbReference type="GO" id="GO:0004550">
    <property type="term" value="F:nucleoside diphosphate kinase activity"/>
    <property type="evidence" value="ECO:0007669"/>
    <property type="project" value="InterPro"/>
</dbReference>
<dbReference type="Gene3D" id="1.20.890.10">
    <property type="entry name" value="cAMP-dependent protein kinase regulatory subunit, dimerization-anchoring domain"/>
    <property type="match status" value="1"/>
</dbReference>
<name>A0A669C5D7_ORENI</name>
<keyword evidence="10" id="KW-0963">Cytoplasm</keyword>
<dbReference type="InterPro" id="IPR034907">
    <property type="entry name" value="NDK-like_dom"/>
</dbReference>
<dbReference type="Pfam" id="PF00334">
    <property type="entry name" value="NDK"/>
    <property type="match status" value="1"/>
</dbReference>
<dbReference type="Proteomes" id="UP000005207">
    <property type="component" value="Linkage group LG2"/>
</dbReference>
<proteinExistence type="inferred from homology"/>
<gene>
    <name evidence="21" type="primary">NME5</name>
    <name evidence="21" type="synonym">nme5</name>
</gene>
<reference evidence="21" key="3">
    <citation type="submission" date="2025-09" db="UniProtKB">
        <authorList>
            <consortium name="Ensembl"/>
        </authorList>
    </citation>
    <scope>IDENTIFICATION</scope>
</reference>
<evidence type="ECO:0000256" key="5">
    <source>
        <dbReference type="ARBA" id="ARBA00004496"/>
    </source>
</evidence>
<keyword evidence="9" id="KW-0217">Developmental protein</keyword>
<evidence type="ECO:0000256" key="3">
    <source>
        <dbReference type="ARBA" id="ARBA00004138"/>
    </source>
</evidence>
<evidence type="ECO:0000256" key="9">
    <source>
        <dbReference type="ARBA" id="ARBA00022473"/>
    </source>
</evidence>
<sequence>MLQAFVWFNVSEREEMDESSPCRIYVERTLAIIKPDAIDKAEEIESIILKSGFTILQKRKLQLSPEQCSDFYAEEYGKHFFPSLTAFMSSGPIIALTLARDNAIAHWKSIIGPVNSAKARETHPECLRAKYGTSELQNALHGSDSFQAAVKEIKFMFPNSIIEPLPSREENEEYLSRYINPVLLRGLTELCMNKPLNPIIWLADWLIKNNPDQPQICEPLKMGDCHS</sequence>
<dbReference type="GO" id="GO:0006183">
    <property type="term" value="P:GTP biosynthetic process"/>
    <property type="evidence" value="ECO:0007669"/>
    <property type="project" value="InterPro"/>
</dbReference>
<accession>A0A669C5D7</accession>
<evidence type="ECO:0000256" key="14">
    <source>
        <dbReference type="ARBA" id="ARBA00023273"/>
    </source>
</evidence>
<dbReference type="PANTHER" id="PTHR46161">
    <property type="entry name" value="NUCLEOSIDE DIPHOSPHATE KINASE"/>
    <property type="match status" value="1"/>
</dbReference>
<evidence type="ECO:0000259" key="20">
    <source>
        <dbReference type="SMART" id="SM00562"/>
    </source>
</evidence>
<dbReference type="GO" id="GO:0003341">
    <property type="term" value="P:cilium movement"/>
    <property type="evidence" value="ECO:0007669"/>
    <property type="project" value="TreeGrafter"/>
</dbReference>
<dbReference type="GO" id="GO:0030027">
    <property type="term" value="C:lamellipodium"/>
    <property type="evidence" value="ECO:0007669"/>
    <property type="project" value="UniProtKB-SubCell"/>
</dbReference>
<keyword evidence="15" id="KW-0131">Cell cycle</keyword>
<evidence type="ECO:0000256" key="13">
    <source>
        <dbReference type="ARBA" id="ARBA00023242"/>
    </source>
</evidence>
<evidence type="ECO:0000256" key="12">
    <source>
        <dbReference type="ARBA" id="ARBA00022801"/>
    </source>
</evidence>
<comment type="similarity">
    <text evidence="7 18 19">Belongs to the NDK family.</text>
</comment>
<comment type="caution">
    <text evidence="18">Lacks conserved residue(s) required for the propagation of feature annotation.</text>
</comment>
<evidence type="ECO:0000256" key="18">
    <source>
        <dbReference type="PROSITE-ProRule" id="PRU00706"/>
    </source>
</evidence>
<evidence type="ECO:0000256" key="4">
    <source>
        <dbReference type="ARBA" id="ARBA00004466"/>
    </source>
</evidence>
<organism evidence="21 22">
    <name type="scientific">Oreochromis niloticus</name>
    <name type="common">Nile tilapia</name>
    <name type="synonym">Tilapia nilotica</name>
    <dbReference type="NCBI Taxonomy" id="8128"/>
    <lineage>
        <taxon>Eukaryota</taxon>
        <taxon>Metazoa</taxon>
        <taxon>Chordata</taxon>
        <taxon>Craniata</taxon>
        <taxon>Vertebrata</taxon>
        <taxon>Euteleostomi</taxon>
        <taxon>Actinopterygii</taxon>
        <taxon>Neopterygii</taxon>
        <taxon>Teleostei</taxon>
        <taxon>Neoteleostei</taxon>
        <taxon>Acanthomorphata</taxon>
        <taxon>Ovalentaria</taxon>
        <taxon>Cichlomorphae</taxon>
        <taxon>Cichliformes</taxon>
        <taxon>Cichlidae</taxon>
        <taxon>African cichlids</taxon>
        <taxon>Pseudocrenilabrinae</taxon>
        <taxon>Oreochromini</taxon>
        <taxon>Oreochromis</taxon>
    </lineage>
</organism>
<dbReference type="GO" id="GO:0001726">
    <property type="term" value="C:ruffle"/>
    <property type="evidence" value="ECO:0007669"/>
    <property type="project" value="UniProtKB-SubCell"/>
</dbReference>
<evidence type="ECO:0000256" key="15">
    <source>
        <dbReference type="ARBA" id="ARBA00023306"/>
    </source>
</evidence>
<keyword evidence="14" id="KW-0966">Cell projection</keyword>
<dbReference type="CDD" id="cd04418">
    <property type="entry name" value="NDPk5"/>
    <property type="match status" value="1"/>
</dbReference>
<dbReference type="GO" id="GO:0006228">
    <property type="term" value="P:UTP biosynthetic process"/>
    <property type="evidence" value="ECO:0007669"/>
    <property type="project" value="InterPro"/>
</dbReference>
<dbReference type="PRINTS" id="PR01243">
    <property type="entry name" value="NUCDPKINASE"/>
</dbReference>
<keyword evidence="13" id="KW-0539">Nucleus</keyword>
<dbReference type="InterPro" id="IPR036850">
    <property type="entry name" value="NDK-like_dom_sf"/>
</dbReference>
<dbReference type="InterPro" id="IPR001564">
    <property type="entry name" value="Nucleoside_diP_kinase"/>
</dbReference>
<dbReference type="GeneTree" id="ENSGT00940000159595"/>
<comment type="subcellular location">
    <subcellularLocation>
        <location evidence="3">Cell projection</location>
        <location evidence="3">Cilium</location>
    </subcellularLocation>
    <subcellularLocation>
        <location evidence="6">Cell projection</location>
        <location evidence="6">Lamellipodium</location>
    </subcellularLocation>
    <subcellularLocation>
        <location evidence="4">Cell projection</location>
        <location evidence="4">Ruffle</location>
    </subcellularLocation>
    <subcellularLocation>
        <location evidence="5">Cytoplasm</location>
    </subcellularLocation>
    <subcellularLocation>
        <location evidence="2">Nucleus</location>
    </subcellularLocation>
</comment>
<evidence type="ECO:0000256" key="10">
    <source>
        <dbReference type="ARBA" id="ARBA00022490"/>
    </source>
</evidence>
<dbReference type="GO" id="GO:0005737">
    <property type="term" value="C:cytoplasm"/>
    <property type="evidence" value="ECO:0007669"/>
    <property type="project" value="UniProtKB-SubCell"/>
</dbReference>
<dbReference type="Gene3D" id="3.30.70.141">
    <property type="entry name" value="Nucleoside diphosphate kinase-like domain"/>
    <property type="match status" value="1"/>
</dbReference>
<dbReference type="GO" id="GO:1902176">
    <property type="term" value="P:negative regulation of oxidative stress-induced intrinsic apoptotic signaling pathway"/>
    <property type="evidence" value="ECO:0007669"/>
    <property type="project" value="TreeGrafter"/>
</dbReference>
<dbReference type="FunFam" id="3.30.70.141:FF:000010">
    <property type="entry name" value="Nucleoside diphosphate kinase 7"/>
    <property type="match status" value="1"/>
</dbReference>
<keyword evidence="22" id="KW-1185">Reference proteome</keyword>
<evidence type="ECO:0000256" key="8">
    <source>
        <dbReference type="ARBA" id="ARBA00013499"/>
    </source>
</evidence>
<dbReference type="InterPro" id="IPR007858">
    <property type="entry name" value="Dpy-30_motif"/>
</dbReference>
<evidence type="ECO:0000256" key="7">
    <source>
        <dbReference type="ARBA" id="ARBA00008142"/>
    </source>
</evidence>
<feature type="domain" description="Nucleoside diphosphate kinase-like" evidence="20">
    <location>
        <begin position="26"/>
        <end position="164"/>
    </location>
</feature>
<dbReference type="AlphaFoldDB" id="A0A669C5D7"/>
<protein>
    <recommendedName>
        <fullName evidence="8">Nucleoside diphosphate kinase B</fullName>
    </recommendedName>
    <alternativeName>
        <fullName evidence="17">3'-5' exonuclease NME5</fullName>
    </alternativeName>
    <alternativeName>
        <fullName evidence="16">Nucleoside diphosphate kinase homolog 5</fullName>
    </alternativeName>
</protein>
<dbReference type="GO" id="GO:0005929">
    <property type="term" value="C:cilium"/>
    <property type="evidence" value="ECO:0007669"/>
    <property type="project" value="UniProtKB-SubCell"/>
</dbReference>
<dbReference type="FunFam" id="1.20.890.10:FF:000008">
    <property type="entry name" value="Nucleoside diphosphate kinase homolog 5"/>
    <property type="match status" value="1"/>
</dbReference>
<comment type="function">
    <text evidence="1">Major role in the synthesis of nucleoside triphosphates other than ATP.</text>
</comment>
<dbReference type="GO" id="GO:0006241">
    <property type="term" value="P:CTP biosynthetic process"/>
    <property type="evidence" value="ECO:0007669"/>
    <property type="project" value="InterPro"/>
</dbReference>
<dbReference type="SMART" id="SM00562">
    <property type="entry name" value="NDK"/>
    <property type="match status" value="1"/>
</dbReference>